<dbReference type="EMBL" id="KL596663">
    <property type="protein sequence ID" value="KER30282.1"/>
    <property type="molecule type" value="Genomic_DNA"/>
</dbReference>
<dbReference type="KEGG" id="ovi:T265_03233"/>
<keyword evidence="2" id="KW-1185">Reference proteome</keyword>
<reference evidence="1 2" key="1">
    <citation type="submission" date="2013-11" db="EMBL/GenBank/DDBJ databases">
        <title>Opisthorchis viverrini - life in the bile duct.</title>
        <authorList>
            <person name="Young N.D."/>
            <person name="Nagarajan N."/>
            <person name="Lin S.J."/>
            <person name="Korhonen P.K."/>
            <person name="Jex A.R."/>
            <person name="Hall R.S."/>
            <person name="Safavi-Hemami H."/>
            <person name="Kaewkong W."/>
            <person name="Bertrand D."/>
            <person name="Gao S."/>
            <person name="Seet Q."/>
            <person name="Wongkham S."/>
            <person name="Teh B.T."/>
            <person name="Wongkham C."/>
            <person name="Intapan P.M."/>
            <person name="Maleewong W."/>
            <person name="Yang X."/>
            <person name="Hu M."/>
            <person name="Wang Z."/>
            <person name="Hofmann A."/>
            <person name="Sternberg P.W."/>
            <person name="Tan P."/>
            <person name="Wang J."/>
            <person name="Gasser R.B."/>
        </authorList>
    </citation>
    <scope>NUCLEOTIDE SEQUENCE [LARGE SCALE GENOMIC DNA]</scope>
</reference>
<gene>
    <name evidence="1" type="ORF">T265_03233</name>
</gene>
<dbReference type="GeneID" id="20317420"/>
<protein>
    <submittedName>
        <fullName evidence="1">Uncharacterized protein</fullName>
    </submittedName>
</protein>
<evidence type="ECO:0000313" key="2">
    <source>
        <dbReference type="Proteomes" id="UP000054324"/>
    </source>
</evidence>
<dbReference type="Proteomes" id="UP000054324">
    <property type="component" value="Unassembled WGS sequence"/>
</dbReference>
<dbReference type="OrthoDB" id="10511802at2759"/>
<organism evidence="1 2">
    <name type="scientific">Opisthorchis viverrini</name>
    <name type="common">Southeast Asian liver fluke</name>
    <dbReference type="NCBI Taxonomy" id="6198"/>
    <lineage>
        <taxon>Eukaryota</taxon>
        <taxon>Metazoa</taxon>
        <taxon>Spiralia</taxon>
        <taxon>Lophotrochozoa</taxon>
        <taxon>Platyhelminthes</taxon>
        <taxon>Trematoda</taxon>
        <taxon>Digenea</taxon>
        <taxon>Opisthorchiida</taxon>
        <taxon>Opisthorchiata</taxon>
        <taxon>Opisthorchiidae</taxon>
        <taxon>Opisthorchis</taxon>
    </lineage>
</organism>
<name>A0A074ZWL0_OPIVI</name>
<dbReference type="RefSeq" id="XP_009165930.1">
    <property type="nucleotide sequence ID" value="XM_009167666.1"/>
</dbReference>
<dbReference type="AlphaFoldDB" id="A0A074ZWL0"/>
<dbReference type="CTD" id="20317420"/>
<evidence type="ECO:0000313" key="1">
    <source>
        <dbReference type="EMBL" id="KER30282.1"/>
    </source>
</evidence>
<accession>A0A074ZWL0</accession>
<proteinExistence type="predicted"/>
<sequence length="113" mass="13017">MTSAFNTDCSLPYNHDLFGSLIVKKRSSVRASQGSVHVKQPPKVHKCKCRQLSGSSDAFWMRHWQSAFGQYWVMIGCWFQTFDQSYLGLMSDRQRPKLLANMVQHRFLGRSSA</sequence>